<reference evidence="2 3" key="1">
    <citation type="journal article" date="2014" name="BMC Genomics">
        <title>Adaptive genomic structural variation in the grape powdery mildew pathogen, Erysiphe necator.</title>
        <authorList>
            <person name="Jones L."/>
            <person name="Riaz S."/>
            <person name="Morales-Cruz A."/>
            <person name="Amrine K.C."/>
            <person name="McGuire B."/>
            <person name="Gubler W.D."/>
            <person name="Walker M.A."/>
            <person name="Cantu D."/>
        </authorList>
    </citation>
    <scope>NUCLEOTIDE SEQUENCE [LARGE SCALE GENOMIC DNA]</scope>
    <source>
        <strain evidence="3">c</strain>
    </source>
</reference>
<protein>
    <submittedName>
        <fullName evidence="2">Putative eka-like protein</fullName>
    </submittedName>
</protein>
<evidence type="ECO:0000313" key="2">
    <source>
        <dbReference type="EMBL" id="KHJ36343.1"/>
    </source>
</evidence>
<gene>
    <name evidence="2" type="ORF">EV44_g3836</name>
</gene>
<keyword evidence="3" id="KW-1185">Reference proteome</keyword>
<name>A0A0B1PDN6_UNCNE</name>
<dbReference type="HOGENOM" id="CLU_018153_3_0_1"/>
<comment type="caution">
    <text evidence="2">The sequence shown here is derived from an EMBL/GenBank/DDBJ whole genome shotgun (WGS) entry which is preliminary data.</text>
</comment>
<dbReference type="EMBL" id="JNVN01000063">
    <property type="protein sequence ID" value="KHJ36343.1"/>
    <property type="molecule type" value="Genomic_DNA"/>
</dbReference>
<dbReference type="Proteomes" id="UP000030854">
    <property type="component" value="Unassembled WGS sequence"/>
</dbReference>
<feature type="region of interest" description="Disordered" evidence="1">
    <location>
        <begin position="114"/>
        <end position="183"/>
    </location>
</feature>
<proteinExistence type="predicted"/>
<dbReference type="AlphaFoldDB" id="A0A0B1PDN6"/>
<feature type="compositionally biased region" description="Polar residues" evidence="1">
    <location>
        <begin position="160"/>
        <end position="178"/>
    </location>
</feature>
<evidence type="ECO:0000256" key="1">
    <source>
        <dbReference type="SAM" id="MobiDB-lite"/>
    </source>
</evidence>
<accession>A0A0B1PDN6</accession>
<organism evidence="2 3">
    <name type="scientific">Uncinula necator</name>
    <name type="common">Grape powdery mildew</name>
    <dbReference type="NCBI Taxonomy" id="52586"/>
    <lineage>
        <taxon>Eukaryota</taxon>
        <taxon>Fungi</taxon>
        <taxon>Dikarya</taxon>
        <taxon>Ascomycota</taxon>
        <taxon>Pezizomycotina</taxon>
        <taxon>Leotiomycetes</taxon>
        <taxon>Erysiphales</taxon>
        <taxon>Erysiphaceae</taxon>
        <taxon>Erysiphe</taxon>
    </lineage>
</organism>
<sequence>MDSSHLSPLITPIPQLTHPLDLFNTSVANRQIRGPVPPSKHVLLEISHNDIGEGMKIVAIRQRRERAWHARILNCTSVIINIDSTLADFKDEISKKEATAFQASLRQAISKFAAHESLPTPPPIPSKSLQKKQSEIPNPKLPNKPIAKKANHVERLNEPRASSNSLRRQALEGNSTPPGNVDKRIFLRLPQEHEWRNLSPAGIREIVIKKLAISPATIGRIKPIYTGFALSPCSNDAQEKILEAQLGLYMSGAKLEPATN</sequence>
<evidence type="ECO:0000313" key="3">
    <source>
        <dbReference type="Proteomes" id="UP000030854"/>
    </source>
</evidence>